<dbReference type="Proteomes" id="UP000811545">
    <property type="component" value="Unassembled WGS sequence"/>
</dbReference>
<organism evidence="1 2">
    <name type="scientific">Psychracetigena formicireducens</name>
    <dbReference type="NCBI Taxonomy" id="2986056"/>
    <lineage>
        <taxon>Bacteria</taxon>
        <taxon>Bacillati</taxon>
        <taxon>Candidatus Lithacetigenota</taxon>
        <taxon>Candidatus Psychracetigena</taxon>
    </lineage>
</organism>
<name>A0A9E2F220_PSYF1</name>
<dbReference type="EMBL" id="QLTW01000306">
    <property type="protein sequence ID" value="MBT9146084.1"/>
    <property type="molecule type" value="Genomic_DNA"/>
</dbReference>
<sequence length="54" mass="6349">MSSLKRYLNLSVFHLVQTQKEVYNRIVKKIKELAVDPFPPDAKRVVGKKKKYSE</sequence>
<comment type="caution">
    <text evidence="1">The sequence shown here is derived from an EMBL/GenBank/DDBJ whole genome shotgun (WGS) entry which is preliminary data.</text>
</comment>
<accession>A0A9E2F220</accession>
<dbReference type="AlphaFoldDB" id="A0A9E2F220"/>
<protein>
    <submittedName>
        <fullName evidence="1">Uncharacterized protein</fullName>
    </submittedName>
</protein>
<reference evidence="1 2" key="1">
    <citation type="journal article" date="2021" name="bioRxiv">
        <title>Unique metabolic strategies in Hadean analogues reveal hints for primordial physiology.</title>
        <authorList>
            <person name="Nobu M.K."/>
            <person name="Nakai R."/>
            <person name="Tamazawa S."/>
            <person name="Mori H."/>
            <person name="Toyoda A."/>
            <person name="Ijiri A."/>
            <person name="Suzuki S."/>
            <person name="Kurokawa K."/>
            <person name="Kamagata Y."/>
            <person name="Tamaki H."/>
        </authorList>
    </citation>
    <scope>NUCLEOTIDE SEQUENCE [LARGE SCALE GENOMIC DNA]</scope>
    <source>
        <strain evidence="1">BS525</strain>
    </source>
</reference>
<gene>
    <name evidence="1" type="ORF">DDT42_01963</name>
</gene>
<evidence type="ECO:0000313" key="1">
    <source>
        <dbReference type="EMBL" id="MBT9146084.1"/>
    </source>
</evidence>
<evidence type="ECO:0000313" key="2">
    <source>
        <dbReference type="Proteomes" id="UP000811545"/>
    </source>
</evidence>
<proteinExistence type="predicted"/>